<accession>A0AAU7BIP4</accession>
<feature type="compositionally biased region" description="Polar residues" evidence="1">
    <location>
        <begin position="134"/>
        <end position="143"/>
    </location>
</feature>
<gene>
    <name evidence="3" type="ORF">ABH853_03205</name>
</gene>
<evidence type="ECO:0000313" key="3">
    <source>
        <dbReference type="EMBL" id="XBG32288.1"/>
    </source>
</evidence>
<name>A0AAU7BIP4_9PSED</name>
<keyword evidence="2" id="KW-0812">Transmembrane</keyword>
<evidence type="ECO:0000256" key="1">
    <source>
        <dbReference type="SAM" id="MobiDB-lite"/>
    </source>
</evidence>
<feature type="transmembrane region" description="Helical" evidence="2">
    <location>
        <begin position="24"/>
        <end position="45"/>
    </location>
</feature>
<proteinExistence type="predicted"/>
<dbReference type="AlphaFoldDB" id="A0AAU7BIP4"/>
<organism evidence="3">
    <name type="scientific">Pseudomonas sp. 13.2</name>
    <dbReference type="NCBI Taxonomy" id="3144665"/>
    <lineage>
        <taxon>Bacteria</taxon>
        <taxon>Pseudomonadati</taxon>
        <taxon>Pseudomonadota</taxon>
        <taxon>Gammaproteobacteria</taxon>
        <taxon>Pseudomonadales</taxon>
        <taxon>Pseudomonadaceae</taxon>
        <taxon>Pseudomonas</taxon>
    </lineage>
</organism>
<feature type="region of interest" description="Disordered" evidence="1">
    <location>
        <begin position="123"/>
        <end position="143"/>
    </location>
</feature>
<evidence type="ECO:0000256" key="2">
    <source>
        <dbReference type="SAM" id="Phobius"/>
    </source>
</evidence>
<protein>
    <recommendedName>
        <fullName evidence="4">DUF4231 domain-containing protein</fullName>
    </recommendedName>
</protein>
<evidence type="ECO:0008006" key="4">
    <source>
        <dbReference type="Google" id="ProtNLM"/>
    </source>
</evidence>
<dbReference type="EMBL" id="CP157179">
    <property type="protein sequence ID" value="XBG32288.1"/>
    <property type="molecule type" value="Genomic_DNA"/>
</dbReference>
<feature type="transmembrane region" description="Helical" evidence="2">
    <location>
        <begin position="57"/>
        <end position="76"/>
    </location>
</feature>
<keyword evidence="2" id="KW-0472">Membrane</keyword>
<keyword evidence="2" id="KW-1133">Transmembrane helix</keyword>
<sequence length="143" mass="16438">MIGSFEKDLKRIIKDGQRWARRNYFLAHSIFIISVFGSFTASILASGELGKEFLGEQWNQVTTAFLAALPGLMLLLNNTLRFEERAKWQWRKVRLAERYYRQVRDTGQGVSELSMRFSEESEKLESEWPAFGSSPVQPSKPGS</sequence>
<reference evidence="3" key="1">
    <citation type="journal article" date="2019" name="Microbiol. Resour. Announc.">
        <title>Draft Genome Sequences of Five Environmental Bacterial Isolates That Degrade Polyethylene Terephthalate Plastic.</title>
        <authorList>
            <person name="Leon-Zayas R."/>
            <person name="Roberts C."/>
            <person name="Vague M."/>
            <person name="Mellies J.L."/>
        </authorList>
    </citation>
    <scope>NUCLEOTIDE SEQUENCE</scope>
    <source>
        <strain evidence="3">13.2</strain>
    </source>
</reference>
<reference evidence="3" key="2">
    <citation type="submission" date="2024-05" db="EMBL/GenBank/DDBJ databases">
        <authorList>
            <person name="Mellies J."/>
            <person name="Newton I."/>
        </authorList>
    </citation>
    <scope>NUCLEOTIDE SEQUENCE</scope>
    <source>
        <strain evidence="3">13.2</strain>
    </source>
</reference>